<dbReference type="AlphaFoldDB" id="A0A8B8AGP3"/>
<evidence type="ECO:0000313" key="2">
    <source>
        <dbReference type="Proteomes" id="UP000694844"/>
    </source>
</evidence>
<dbReference type="Proteomes" id="UP000694844">
    <property type="component" value="Chromosome 6"/>
</dbReference>
<feature type="compositionally biased region" description="Basic and acidic residues" evidence="1">
    <location>
        <begin position="69"/>
        <end position="80"/>
    </location>
</feature>
<keyword evidence="2" id="KW-1185">Reference proteome</keyword>
<dbReference type="RefSeq" id="XP_022289159.1">
    <property type="nucleotide sequence ID" value="XM_022433451.1"/>
</dbReference>
<organism evidence="2 3">
    <name type="scientific">Crassostrea virginica</name>
    <name type="common">Eastern oyster</name>
    <dbReference type="NCBI Taxonomy" id="6565"/>
    <lineage>
        <taxon>Eukaryota</taxon>
        <taxon>Metazoa</taxon>
        <taxon>Spiralia</taxon>
        <taxon>Lophotrochozoa</taxon>
        <taxon>Mollusca</taxon>
        <taxon>Bivalvia</taxon>
        <taxon>Autobranchia</taxon>
        <taxon>Pteriomorphia</taxon>
        <taxon>Ostreida</taxon>
        <taxon>Ostreoidea</taxon>
        <taxon>Ostreidae</taxon>
        <taxon>Crassostrea</taxon>
    </lineage>
</organism>
<dbReference type="KEGG" id="cvn:111101131"/>
<name>A0A8B8AGP3_CRAVI</name>
<feature type="region of interest" description="Disordered" evidence="1">
    <location>
        <begin position="25"/>
        <end position="80"/>
    </location>
</feature>
<gene>
    <name evidence="3" type="primary">LOC111101131</name>
</gene>
<proteinExistence type="predicted"/>
<protein>
    <submittedName>
        <fullName evidence="3">Uncharacterized protein LOC111101131</fullName>
    </submittedName>
</protein>
<accession>A0A8B8AGP3</accession>
<reference evidence="3" key="1">
    <citation type="submission" date="2025-08" db="UniProtKB">
        <authorList>
            <consortium name="RefSeq"/>
        </authorList>
    </citation>
    <scope>IDENTIFICATION</scope>
    <source>
        <tissue evidence="3">Whole sample</tissue>
    </source>
</reference>
<dbReference type="GeneID" id="111101131"/>
<evidence type="ECO:0000313" key="3">
    <source>
        <dbReference type="RefSeq" id="XP_022289159.1"/>
    </source>
</evidence>
<evidence type="ECO:0000256" key="1">
    <source>
        <dbReference type="SAM" id="MobiDB-lite"/>
    </source>
</evidence>
<feature type="compositionally biased region" description="Polar residues" evidence="1">
    <location>
        <begin position="52"/>
        <end position="68"/>
    </location>
</feature>
<sequence length="154" mass="17560">MMETDEISCHFEEDKERDEYIAVPGKVMKTSGRSRGNALKCSGHEMHGDSSLPYSQTTNSELSSSQKTVESDWSRDEKSKRDIFNQAMELMSDGLYSPLKSQPSMHLDQLQYSTKMYYIRQARSAFQYVSESIAPSQGSELLMEVYESMKPKGQ</sequence>